<dbReference type="PANTHER" id="PTHR45138">
    <property type="entry name" value="REGULATORY COMPONENTS OF SENSORY TRANSDUCTION SYSTEM"/>
    <property type="match status" value="1"/>
</dbReference>
<feature type="transmembrane region" description="Helical" evidence="1">
    <location>
        <begin position="141"/>
        <end position="161"/>
    </location>
</feature>
<dbReference type="GO" id="GO:0005886">
    <property type="term" value="C:plasma membrane"/>
    <property type="evidence" value="ECO:0007669"/>
    <property type="project" value="TreeGrafter"/>
</dbReference>
<dbReference type="InterPro" id="IPR043128">
    <property type="entry name" value="Rev_trsase/Diguanyl_cyclase"/>
</dbReference>
<dbReference type="NCBIfam" id="TIGR00254">
    <property type="entry name" value="GGDEF"/>
    <property type="match status" value="1"/>
</dbReference>
<evidence type="ECO:0000256" key="1">
    <source>
        <dbReference type="SAM" id="Phobius"/>
    </source>
</evidence>
<feature type="transmembrane region" description="Helical" evidence="1">
    <location>
        <begin position="115"/>
        <end position="135"/>
    </location>
</feature>
<proteinExistence type="predicted"/>
<keyword evidence="4" id="KW-1185">Reference proteome</keyword>
<dbReference type="EMBL" id="BOOY01000029">
    <property type="protein sequence ID" value="GIJ04816.1"/>
    <property type="molecule type" value="Genomic_DNA"/>
</dbReference>
<dbReference type="InterPro" id="IPR029787">
    <property type="entry name" value="Nucleotide_cyclase"/>
</dbReference>
<dbReference type="SMART" id="SM00267">
    <property type="entry name" value="GGDEF"/>
    <property type="match status" value="1"/>
</dbReference>
<evidence type="ECO:0000259" key="2">
    <source>
        <dbReference type="PROSITE" id="PS50887"/>
    </source>
</evidence>
<accession>A0A8J3YA45</accession>
<dbReference type="GO" id="GO:0043709">
    <property type="term" value="P:cell adhesion involved in single-species biofilm formation"/>
    <property type="evidence" value="ECO:0007669"/>
    <property type="project" value="TreeGrafter"/>
</dbReference>
<dbReference type="PROSITE" id="PS50887">
    <property type="entry name" value="GGDEF"/>
    <property type="match status" value="1"/>
</dbReference>
<keyword evidence="1" id="KW-1133">Transmembrane helix</keyword>
<dbReference type="GO" id="GO:1902201">
    <property type="term" value="P:negative regulation of bacterial-type flagellum-dependent cell motility"/>
    <property type="evidence" value="ECO:0007669"/>
    <property type="project" value="TreeGrafter"/>
</dbReference>
<feature type="transmembrane region" description="Helical" evidence="1">
    <location>
        <begin position="92"/>
        <end position="108"/>
    </location>
</feature>
<dbReference type="AlphaFoldDB" id="A0A8J3YA45"/>
<dbReference type="RefSeq" id="WP_203940026.1">
    <property type="nucleotide sequence ID" value="NZ_BAAAGJ010000005.1"/>
</dbReference>
<feature type="transmembrane region" description="Helical" evidence="1">
    <location>
        <begin position="69"/>
        <end position="86"/>
    </location>
</feature>
<reference evidence="3" key="1">
    <citation type="submission" date="2021-01" db="EMBL/GenBank/DDBJ databases">
        <title>Whole genome shotgun sequence of Spirilliplanes yamanashiensis NBRC 15828.</title>
        <authorList>
            <person name="Komaki H."/>
            <person name="Tamura T."/>
        </authorList>
    </citation>
    <scope>NUCLEOTIDE SEQUENCE</scope>
    <source>
        <strain evidence="3">NBRC 15828</strain>
    </source>
</reference>
<dbReference type="InterPro" id="IPR050469">
    <property type="entry name" value="Diguanylate_Cyclase"/>
</dbReference>
<dbReference type="InterPro" id="IPR000160">
    <property type="entry name" value="GGDEF_dom"/>
</dbReference>
<comment type="caution">
    <text evidence="3">The sequence shown here is derived from an EMBL/GenBank/DDBJ whole genome shotgun (WGS) entry which is preliminary data.</text>
</comment>
<feature type="transmembrane region" description="Helical" evidence="1">
    <location>
        <begin position="12"/>
        <end position="31"/>
    </location>
</feature>
<dbReference type="GO" id="GO:0052621">
    <property type="term" value="F:diguanylate cyclase activity"/>
    <property type="evidence" value="ECO:0007669"/>
    <property type="project" value="TreeGrafter"/>
</dbReference>
<keyword evidence="1" id="KW-0472">Membrane</keyword>
<dbReference type="CDD" id="cd01949">
    <property type="entry name" value="GGDEF"/>
    <property type="match status" value="1"/>
</dbReference>
<organism evidence="3 4">
    <name type="scientific">Spirilliplanes yamanashiensis</name>
    <dbReference type="NCBI Taxonomy" id="42233"/>
    <lineage>
        <taxon>Bacteria</taxon>
        <taxon>Bacillati</taxon>
        <taxon>Actinomycetota</taxon>
        <taxon>Actinomycetes</taxon>
        <taxon>Micromonosporales</taxon>
        <taxon>Micromonosporaceae</taxon>
        <taxon>Spirilliplanes</taxon>
    </lineage>
</organism>
<dbReference type="FunFam" id="3.30.70.270:FF:000001">
    <property type="entry name" value="Diguanylate cyclase domain protein"/>
    <property type="match status" value="1"/>
</dbReference>
<protein>
    <recommendedName>
        <fullName evidence="2">GGDEF domain-containing protein</fullName>
    </recommendedName>
</protein>
<feature type="transmembrane region" description="Helical" evidence="1">
    <location>
        <begin position="37"/>
        <end position="57"/>
    </location>
</feature>
<dbReference type="Proteomes" id="UP000652013">
    <property type="component" value="Unassembled WGS sequence"/>
</dbReference>
<name>A0A8J3YA45_9ACTN</name>
<dbReference type="PANTHER" id="PTHR45138:SF9">
    <property type="entry name" value="DIGUANYLATE CYCLASE DGCM-RELATED"/>
    <property type="match status" value="1"/>
</dbReference>
<gene>
    <name evidence="3" type="ORF">Sya03_41680</name>
</gene>
<dbReference type="SUPFAM" id="SSF55073">
    <property type="entry name" value="Nucleotide cyclase"/>
    <property type="match status" value="1"/>
</dbReference>
<evidence type="ECO:0000313" key="4">
    <source>
        <dbReference type="Proteomes" id="UP000652013"/>
    </source>
</evidence>
<evidence type="ECO:0000313" key="3">
    <source>
        <dbReference type="EMBL" id="GIJ04816.1"/>
    </source>
</evidence>
<keyword evidence="1" id="KW-0812">Transmembrane</keyword>
<sequence>MHPRDRHAASRAVAYLCLAAIPFIIVSLLLVPEFLGTGVAAAVNVVVLNALLGAAAFACWRMPDRLPEWFWVAIPVGAAAAIMWMDLVTKDAGVTGQLFFLWPVLYAATFLRRLYVYIVLVAVLVAECVVTFVILTPAKAAADVVGLMTTLAMSAVIIVFLRERRDQLFEVLESQALADPLTGLPNRRSFDRDLAQHAAWARRHGGPIALLTVDLDNFKTINDTWGHAVGDQALQSVSRAMREVVRETDVAARLGGDEFVVLLRSDMRGATRVAEALAARVAAATDVPGGAPTLSIGIAVLPDNADTVDGLVAASDAALYEAKVHGRNRYACARPAARGPVSDHAR</sequence>
<dbReference type="Pfam" id="PF00990">
    <property type="entry name" value="GGDEF"/>
    <property type="match status" value="1"/>
</dbReference>
<dbReference type="Gene3D" id="3.30.70.270">
    <property type="match status" value="1"/>
</dbReference>
<feature type="domain" description="GGDEF" evidence="2">
    <location>
        <begin position="206"/>
        <end position="335"/>
    </location>
</feature>